<name>A0ABV1IB50_9FIRM</name>
<proteinExistence type="predicted"/>
<dbReference type="Proteomes" id="UP001494672">
    <property type="component" value="Unassembled WGS sequence"/>
</dbReference>
<dbReference type="InterPro" id="IPR032719">
    <property type="entry name" value="WbsX"/>
</dbReference>
<dbReference type="EMBL" id="JBBNGJ010000006">
    <property type="protein sequence ID" value="MEQ2593108.1"/>
    <property type="molecule type" value="Genomic_DNA"/>
</dbReference>
<protein>
    <submittedName>
        <fullName evidence="1">Glycoside hydrolase family 99-like domain-containing protein</fullName>
    </submittedName>
</protein>
<evidence type="ECO:0000313" key="1">
    <source>
        <dbReference type="EMBL" id="MEQ2593108.1"/>
    </source>
</evidence>
<accession>A0ABV1IB50</accession>
<sequence length="374" mass="44768">MKVIAFYLPQFHETPENNEWWGQGFTEWNNMKAAKPLFEGHNQPRIPLNNNYYNLLNEKTLEWQTEIAKEHGVYGFCCYHYWFGSKMLLEKPMEIYLKDKNCDLPFCFCWANETWTNAWAAETESDRKTLIKQEYGDKEEWERHFQYLLPFFKDERYIKEGNKPLFVIYRPQYITELSARLAYYNKRAQEEGFDGLVFAAQHVSFYAEKSVDKSMFKYQIEYQPGFAFYDMSSWMQKQMSVIKQNVQTWARDHLKSFKSAKKAKLQKLSYDEVWNTVLNRKAEPGMIPGAFVDWDNTPRYKEKGRVLTGATPEKFKEYFGKQLKRARDEYKSDYIFIFAWNEWSEGGYLEPDMKNQYGYLDAIKSCVDELESEN</sequence>
<keyword evidence="2" id="KW-1185">Reference proteome</keyword>
<comment type="caution">
    <text evidence="1">The sequence shown here is derived from an EMBL/GenBank/DDBJ whole genome shotgun (WGS) entry which is preliminary data.</text>
</comment>
<dbReference type="Gene3D" id="3.20.20.80">
    <property type="entry name" value="Glycosidases"/>
    <property type="match status" value="1"/>
</dbReference>
<organism evidence="1 2">
    <name type="scientific">Coprococcus aceti</name>
    <dbReference type="NCBI Taxonomy" id="2981786"/>
    <lineage>
        <taxon>Bacteria</taxon>
        <taxon>Bacillati</taxon>
        <taxon>Bacillota</taxon>
        <taxon>Clostridia</taxon>
        <taxon>Lachnospirales</taxon>
        <taxon>Lachnospiraceae</taxon>
        <taxon>Coprococcus</taxon>
    </lineage>
</organism>
<dbReference type="CDD" id="cd11579">
    <property type="entry name" value="Glyco_tran_WbsX"/>
    <property type="match status" value="1"/>
</dbReference>
<dbReference type="PANTHER" id="PTHR41244:SF1">
    <property type="entry name" value="GLYCOSYLTRANSFERASE"/>
    <property type="match status" value="1"/>
</dbReference>
<dbReference type="PANTHER" id="PTHR41244">
    <property type="entry name" value="RHAMNAN SYNTHESIS F"/>
    <property type="match status" value="1"/>
</dbReference>
<reference evidence="1 2" key="1">
    <citation type="submission" date="2024-04" db="EMBL/GenBank/DDBJ databases">
        <title>Human intestinal bacterial collection.</title>
        <authorList>
            <person name="Pauvert C."/>
            <person name="Hitch T.C.A."/>
            <person name="Clavel T."/>
        </authorList>
    </citation>
    <scope>NUCLEOTIDE SEQUENCE [LARGE SCALE GENOMIC DNA]</scope>
    <source>
        <strain evidence="1 2">CLA-AA-H181</strain>
    </source>
</reference>
<dbReference type="Pfam" id="PF14307">
    <property type="entry name" value="Glyco_tran_WbsX"/>
    <property type="match status" value="1"/>
</dbReference>
<evidence type="ECO:0000313" key="2">
    <source>
        <dbReference type="Proteomes" id="UP001494672"/>
    </source>
</evidence>
<dbReference type="RefSeq" id="WP_117550443.1">
    <property type="nucleotide sequence ID" value="NZ_JBBNGJ010000006.1"/>
</dbReference>
<gene>
    <name evidence="1" type="ORF">AAAU18_09335</name>
</gene>